<dbReference type="Proteomes" id="UP000195402">
    <property type="component" value="Unassembled WGS sequence"/>
</dbReference>
<dbReference type="InterPro" id="IPR011108">
    <property type="entry name" value="RMMBL"/>
</dbReference>
<evidence type="ECO:0000256" key="5">
    <source>
        <dbReference type="ARBA" id="ARBA00022512"/>
    </source>
</evidence>
<comment type="caution">
    <text evidence="15">The sequence shown here is derived from an EMBL/GenBank/DDBJ whole genome shotgun (WGS) entry which is preliminary data.</text>
</comment>
<dbReference type="FunFam" id="3.40.50.10890:FF:000001">
    <property type="entry name" value="Cleavage and polyadenylation specificity factor subunit 3"/>
    <property type="match status" value="1"/>
</dbReference>
<feature type="region of interest" description="Disordered" evidence="10">
    <location>
        <begin position="423"/>
        <end position="444"/>
    </location>
</feature>
<dbReference type="SUPFAM" id="SSF56281">
    <property type="entry name" value="Metallo-hydrolase/oxidoreductase"/>
    <property type="match status" value="1"/>
</dbReference>
<evidence type="ECO:0000256" key="4">
    <source>
        <dbReference type="ARBA" id="ARBA00005784"/>
    </source>
</evidence>
<dbReference type="STRING" id="56857.A0A200R6P8"/>
<evidence type="ECO:0000256" key="11">
    <source>
        <dbReference type="SAM" id="SignalP"/>
    </source>
</evidence>
<proteinExistence type="inferred from homology"/>
<gene>
    <name evidence="15" type="ORF">BVC80_1833g38</name>
</gene>
<evidence type="ECO:0000256" key="6">
    <source>
        <dbReference type="ARBA" id="ARBA00022664"/>
    </source>
</evidence>
<comment type="similarity">
    <text evidence="4">Belongs to the pectinacetylesterase family.</text>
</comment>
<keyword evidence="5" id="KW-0964">Secreted</keyword>
<evidence type="ECO:0000256" key="10">
    <source>
        <dbReference type="SAM" id="MobiDB-lite"/>
    </source>
</evidence>
<keyword evidence="6" id="KW-0507">mRNA processing</keyword>
<dbReference type="Pfam" id="PF10996">
    <property type="entry name" value="Beta-Casp"/>
    <property type="match status" value="1"/>
</dbReference>
<dbReference type="GO" id="GO:0006398">
    <property type="term" value="P:mRNA 3'-end processing by stem-loop binding and cleavage"/>
    <property type="evidence" value="ECO:0007669"/>
    <property type="project" value="TreeGrafter"/>
</dbReference>
<keyword evidence="8" id="KW-0378">Hydrolase</keyword>
<dbReference type="EMBL" id="MVGT01000436">
    <property type="protein sequence ID" value="OVA18385.1"/>
    <property type="molecule type" value="Genomic_DNA"/>
</dbReference>
<dbReference type="InterPro" id="IPR001279">
    <property type="entry name" value="Metallo-B-lactamas"/>
</dbReference>
<organism evidence="15 16">
    <name type="scientific">Macleaya cordata</name>
    <name type="common">Five-seeded plume-poppy</name>
    <name type="synonym">Bocconia cordata</name>
    <dbReference type="NCBI Taxonomy" id="56857"/>
    <lineage>
        <taxon>Eukaryota</taxon>
        <taxon>Viridiplantae</taxon>
        <taxon>Streptophyta</taxon>
        <taxon>Embryophyta</taxon>
        <taxon>Tracheophyta</taxon>
        <taxon>Spermatophyta</taxon>
        <taxon>Magnoliopsida</taxon>
        <taxon>Ranunculales</taxon>
        <taxon>Papaveraceae</taxon>
        <taxon>Papaveroideae</taxon>
        <taxon>Macleaya</taxon>
    </lineage>
</organism>
<evidence type="ECO:0000256" key="3">
    <source>
        <dbReference type="ARBA" id="ARBA00004191"/>
    </source>
</evidence>
<dbReference type="FunFam" id="3.60.15.10:FF:000001">
    <property type="entry name" value="Cleavage and polyadenylation specificity factor"/>
    <property type="match status" value="1"/>
</dbReference>
<keyword evidence="5" id="KW-0134">Cell wall</keyword>
<keyword evidence="16" id="KW-1185">Reference proteome</keyword>
<feature type="domain" description="Pre-mRNA 3'-end-processing endonuclease polyadenylation factor C-term" evidence="14">
    <location>
        <begin position="915"/>
        <end position="1118"/>
    </location>
</feature>
<dbReference type="GO" id="GO:0005847">
    <property type="term" value="C:mRNA cleavage and polyadenylation specificity factor complex"/>
    <property type="evidence" value="ECO:0007669"/>
    <property type="project" value="TreeGrafter"/>
</dbReference>
<dbReference type="Pfam" id="PF11718">
    <property type="entry name" value="CPSF73-100_C"/>
    <property type="match status" value="1"/>
</dbReference>
<dbReference type="Pfam" id="PF00753">
    <property type="entry name" value="Lactamase_B"/>
    <property type="match status" value="1"/>
</dbReference>
<keyword evidence="7" id="KW-0540">Nuclease</keyword>
<keyword evidence="9" id="KW-0539">Nucleus</keyword>
<evidence type="ECO:0000259" key="13">
    <source>
        <dbReference type="SMART" id="SM01027"/>
    </source>
</evidence>
<keyword evidence="11" id="KW-0732">Signal</keyword>
<evidence type="ECO:0000256" key="8">
    <source>
        <dbReference type="ARBA" id="ARBA00022801"/>
    </source>
</evidence>
<evidence type="ECO:0000313" key="15">
    <source>
        <dbReference type="EMBL" id="OVA18385.1"/>
    </source>
</evidence>
<dbReference type="InterPro" id="IPR036866">
    <property type="entry name" value="RibonucZ/Hydroxyglut_hydro"/>
</dbReference>
<dbReference type="Pfam" id="PF03283">
    <property type="entry name" value="PAE"/>
    <property type="match status" value="1"/>
</dbReference>
<feature type="domain" description="Metallo-beta-lactamase" evidence="12">
    <location>
        <begin position="465"/>
        <end position="671"/>
    </location>
</feature>
<feature type="domain" description="Beta-Casp" evidence="13">
    <location>
        <begin position="687"/>
        <end position="808"/>
    </location>
</feature>
<dbReference type="InterPro" id="IPR050698">
    <property type="entry name" value="MBL"/>
</dbReference>
<dbReference type="Gene3D" id="3.60.15.10">
    <property type="entry name" value="Ribonuclease Z/Hydroxyacylglutathione hydrolase-like"/>
    <property type="match status" value="1"/>
</dbReference>
<dbReference type="GO" id="GO:0004521">
    <property type="term" value="F:RNA endonuclease activity"/>
    <property type="evidence" value="ECO:0007669"/>
    <property type="project" value="TreeGrafter"/>
</dbReference>
<reference evidence="15 16" key="1">
    <citation type="journal article" date="2017" name="Mol. Plant">
        <title>The Genome of Medicinal Plant Macleaya cordata Provides New Insights into Benzylisoquinoline Alkaloids Metabolism.</title>
        <authorList>
            <person name="Liu X."/>
            <person name="Liu Y."/>
            <person name="Huang P."/>
            <person name="Ma Y."/>
            <person name="Qing Z."/>
            <person name="Tang Q."/>
            <person name="Cao H."/>
            <person name="Cheng P."/>
            <person name="Zheng Y."/>
            <person name="Yuan Z."/>
            <person name="Zhou Y."/>
            <person name="Liu J."/>
            <person name="Tang Z."/>
            <person name="Zhuo Y."/>
            <person name="Zhang Y."/>
            <person name="Yu L."/>
            <person name="Huang J."/>
            <person name="Yang P."/>
            <person name="Peng Q."/>
            <person name="Zhang J."/>
            <person name="Jiang W."/>
            <person name="Zhang Z."/>
            <person name="Lin K."/>
            <person name="Ro D.K."/>
            <person name="Chen X."/>
            <person name="Xiong X."/>
            <person name="Shang Y."/>
            <person name="Huang S."/>
            <person name="Zeng J."/>
        </authorList>
    </citation>
    <scope>NUCLEOTIDE SEQUENCE [LARGE SCALE GENOMIC DNA]</scope>
    <source>
        <strain evidence="16">cv. BLH2017</strain>
        <tissue evidence="15">Root</tissue>
    </source>
</reference>
<dbReference type="PANTHER" id="PTHR11203:SF11">
    <property type="entry name" value="CLEAVAGE AND POLYADENYLATION SPECIFICITY FACTOR SUBUNIT 3"/>
    <property type="match status" value="1"/>
</dbReference>
<comment type="function">
    <text evidence="1">Hydrolyzes acetyl esters in homogalacturonan regions of pectin. In type I primary cell wall, galacturonic acid residues of pectin can be acetylated at the O-2 and O-3 positions. Decreasing the degree of acetylation of pectin gels in vitro alters their physical properties.</text>
</comment>
<dbReference type="GO" id="GO:0003723">
    <property type="term" value="F:RNA binding"/>
    <property type="evidence" value="ECO:0007669"/>
    <property type="project" value="TreeGrafter"/>
</dbReference>
<comment type="subcellular location">
    <subcellularLocation>
        <location evidence="2">Nucleus</location>
    </subcellularLocation>
    <subcellularLocation>
        <location evidence="3">Secreted</location>
        <location evidence="3">Cell wall</location>
    </subcellularLocation>
</comment>
<evidence type="ECO:0000256" key="9">
    <source>
        <dbReference type="ARBA" id="ARBA00023242"/>
    </source>
</evidence>
<evidence type="ECO:0000256" key="2">
    <source>
        <dbReference type="ARBA" id="ARBA00004123"/>
    </source>
</evidence>
<protein>
    <submittedName>
        <fullName evidence="15">Beta-lactamase-like</fullName>
    </submittedName>
</protein>
<evidence type="ECO:0000313" key="16">
    <source>
        <dbReference type="Proteomes" id="UP000195402"/>
    </source>
</evidence>
<name>A0A200R6P8_MACCD</name>
<dbReference type="InParanoid" id="A0A200R6P8"/>
<dbReference type="InterPro" id="IPR022712">
    <property type="entry name" value="Beta_Casp"/>
</dbReference>
<dbReference type="InterPro" id="IPR021718">
    <property type="entry name" value="CPSF73-100_C"/>
</dbReference>
<dbReference type="Pfam" id="PF07521">
    <property type="entry name" value="RMMBL"/>
    <property type="match status" value="1"/>
</dbReference>
<dbReference type="SMART" id="SM01098">
    <property type="entry name" value="CPSF73-100_C"/>
    <property type="match status" value="1"/>
</dbReference>
<dbReference type="GO" id="GO:0004534">
    <property type="term" value="F:5'-3' RNA exonuclease activity"/>
    <property type="evidence" value="ECO:0007669"/>
    <property type="project" value="TreeGrafter"/>
</dbReference>
<accession>A0A200R6P8</accession>
<dbReference type="AlphaFoldDB" id="A0A200R6P8"/>
<dbReference type="FunCoup" id="A0A200R6P8">
    <property type="interactions" value="3541"/>
</dbReference>
<evidence type="ECO:0000256" key="1">
    <source>
        <dbReference type="ARBA" id="ARBA00003534"/>
    </source>
</evidence>
<dbReference type="SMART" id="SM01027">
    <property type="entry name" value="Beta-Casp"/>
    <property type="match status" value="1"/>
</dbReference>
<dbReference type="CDD" id="cd16292">
    <property type="entry name" value="CPSF3-like_MBL-fold"/>
    <property type="match status" value="1"/>
</dbReference>
<evidence type="ECO:0000259" key="14">
    <source>
        <dbReference type="SMART" id="SM01098"/>
    </source>
</evidence>
<dbReference type="PANTHER" id="PTHR11203">
    <property type="entry name" value="CLEAVAGE AND POLYADENYLATION SPECIFICITY FACTOR FAMILY MEMBER"/>
    <property type="match status" value="1"/>
</dbReference>
<evidence type="ECO:0000256" key="7">
    <source>
        <dbReference type="ARBA" id="ARBA00022722"/>
    </source>
</evidence>
<feature type="signal peptide" evidence="11">
    <location>
        <begin position="1"/>
        <end position="23"/>
    </location>
</feature>
<dbReference type="OrthoDB" id="10249535at2759"/>
<dbReference type="Gene3D" id="3.40.50.10890">
    <property type="match status" value="1"/>
</dbReference>
<dbReference type="InterPro" id="IPR004963">
    <property type="entry name" value="PAE/NOTUM"/>
</dbReference>
<sequence>MDVKSRGFLTVLICLLITLKASGFYVGITYVENAVAKGAVCLDGSPPAYHIDKGFGAGINNWLVHIEGGGWCNNATTCLARKNTRLGSSKQMVKQLAFSGILHNKPKFNPDFYNWNRIKVRYCDGSSFTGDVEAVDPATNLHYRGARVWLAVIEDLLAKGMKNAENAILSGCSAGGLTSILHCDSFKALLPMGTKVKCLSDAGYFINAKDVSGTMHIQSFYEDVVKTHGSVKNLPVSCTSRVNPSLCFFPQYMAQQIRTPLFILNAAYDSWQIKNILAPGVADPHGKWHYCKLDIKNCSPSQIQTMQGYRLEFLSALTVLGRSTERGMFINSCYAHCQSEMQETWLRDDSPVLNKIPIAKAVGDWFYDRSPFQKIDCPYPCDSTCHNRVFDPQENHETSSFRIREMSRILILKPDPRALCRSRGQGDEHLGEAPSAKTLKRSSSVTRDAGDQLIITPLGAGNEVGRSCVYMSYKGKTVLFDCGIHPAYSGMAALPYFDEIDPSTIDVLLVTHFHLDHAASLPYFLEKTTFKGRVYMTHATKAIYKLLLSDYVKVSKVSVEDMLYDEQDILRSMEKIEVIDFHQTLEVNGIRFWCYTAGHVLGAAMFMVDIAGVRVLYTGDYSREEDRHLRAAETPQFSPDICIIESTYGVQLHQPRLVREKRFTDVIHSTISQGGRVLIPAFALGRAQELLLILDEYWSNHPELHNIPIYYASPLAKRCMAVYQTYINAMNDRIRNQFANSNPFDFKHISPLKSIENFEDVGPSVVMASPSGLQSGLSRQLFDMWCSDKKNACVIPGYVVEGTLAKTIINEPKEVTLMNGLTAPLNMQVHYISFSAHADFAQTSTFLKELMPPNIILVHGEANEMGRLKQKLITQFADRNTKIISPKNCQSVEMYFNSEKMAKTIGKLAEKTPEAGETVSGLLVKKGFTYQIMAPDDLHVFSQLSTANIIQRISVPYSGAFGVIKHRLKQIYESVESPQVEESEGPALLVHERVTVKQESEKHVSVQWISDPISDMVSDSIVALILNISREMPKVTTVAETAKTEEETGKTTEKVIHSLLVSLFGDVKIGEQGKLVITVDGNVARLDGQTGDVESENESLKERVRTAFRRIHSAMRPIPLSASS</sequence>
<evidence type="ECO:0000259" key="12">
    <source>
        <dbReference type="SMART" id="SM00849"/>
    </source>
</evidence>
<dbReference type="SMART" id="SM00849">
    <property type="entry name" value="Lactamase_B"/>
    <property type="match status" value="1"/>
</dbReference>
<feature type="chain" id="PRO_5013346853" evidence="11">
    <location>
        <begin position="24"/>
        <end position="1124"/>
    </location>
</feature>